<protein>
    <submittedName>
        <fullName evidence="2">Uncharacterized protein LOC111102953</fullName>
    </submittedName>
</protein>
<evidence type="ECO:0000313" key="2">
    <source>
        <dbReference type="RefSeq" id="XP_022291616.1"/>
    </source>
</evidence>
<name>A0A8B8AKA5_CRAVI</name>
<accession>A0A8B8AKA5</accession>
<dbReference type="KEGG" id="cvn:111102953"/>
<organism evidence="1 2">
    <name type="scientific">Crassostrea virginica</name>
    <name type="common">Eastern oyster</name>
    <dbReference type="NCBI Taxonomy" id="6565"/>
    <lineage>
        <taxon>Eukaryota</taxon>
        <taxon>Metazoa</taxon>
        <taxon>Spiralia</taxon>
        <taxon>Lophotrochozoa</taxon>
        <taxon>Mollusca</taxon>
        <taxon>Bivalvia</taxon>
        <taxon>Autobranchia</taxon>
        <taxon>Pteriomorphia</taxon>
        <taxon>Ostreida</taxon>
        <taxon>Ostreoidea</taxon>
        <taxon>Ostreidae</taxon>
        <taxon>Crassostrea</taxon>
    </lineage>
</organism>
<proteinExistence type="predicted"/>
<gene>
    <name evidence="2" type="primary">LOC111102953</name>
</gene>
<dbReference type="RefSeq" id="XP_022291616.1">
    <property type="nucleotide sequence ID" value="XM_022435908.1"/>
</dbReference>
<dbReference type="GeneID" id="111102953"/>
<sequence>MPDCQRHYAMEHSNSNHAAQVNNGTPQKGTCPLNHYGENCSFTCSLPEEGYRCLIGLCMCNRVSCNVTIASPQCYNYQNLTSTRQPDTSSINQTNTKLQDKLNKGGHGMYASYVHCFRCAWGP</sequence>
<reference evidence="2" key="1">
    <citation type="submission" date="2025-08" db="UniProtKB">
        <authorList>
            <consortium name="RefSeq"/>
        </authorList>
    </citation>
    <scope>IDENTIFICATION</scope>
    <source>
        <tissue evidence="2">Whole sample</tissue>
    </source>
</reference>
<keyword evidence="1" id="KW-1185">Reference proteome</keyword>
<dbReference type="AlphaFoldDB" id="A0A8B8AKA5"/>
<dbReference type="Proteomes" id="UP000694844">
    <property type="component" value="Chromosome 7"/>
</dbReference>
<evidence type="ECO:0000313" key="1">
    <source>
        <dbReference type="Proteomes" id="UP000694844"/>
    </source>
</evidence>